<dbReference type="Proteomes" id="UP000555003">
    <property type="component" value="Unassembled WGS sequence"/>
</dbReference>
<dbReference type="Gene3D" id="2.60.120.200">
    <property type="match status" value="1"/>
</dbReference>
<accession>A0ABR6DQB3</accession>
<evidence type="ECO:0000313" key="5">
    <source>
        <dbReference type="EMBL" id="MBA9073491.1"/>
    </source>
</evidence>
<dbReference type="InterPro" id="IPR026444">
    <property type="entry name" value="Secre_tail"/>
</dbReference>
<gene>
    <name evidence="5" type="ORF">GGR22_001617</name>
</gene>
<dbReference type="Pfam" id="PF18962">
    <property type="entry name" value="Por_Secre_tail"/>
    <property type="match status" value="1"/>
</dbReference>
<evidence type="ECO:0000313" key="6">
    <source>
        <dbReference type="Proteomes" id="UP000555003"/>
    </source>
</evidence>
<feature type="domain" description="GEVED" evidence="4">
    <location>
        <begin position="302"/>
        <end position="384"/>
    </location>
</feature>
<dbReference type="NCBIfam" id="NF038128">
    <property type="entry name" value="choice_anch_J"/>
    <property type="match status" value="1"/>
</dbReference>
<organism evidence="5 6">
    <name type="scientific">Flavobacterium gossypii</name>
    <dbReference type="NCBI Taxonomy" id="1646119"/>
    <lineage>
        <taxon>Bacteria</taxon>
        <taxon>Pseudomonadati</taxon>
        <taxon>Bacteroidota</taxon>
        <taxon>Flavobacteriia</taxon>
        <taxon>Flavobacteriales</taxon>
        <taxon>Flavobacteriaceae</taxon>
        <taxon>Flavobacterium</taxon>
    </lineage>
</organism>
<reference evidence="5 6" key="1">
    <citation type="submission" date="2020-08" db="EMBL/GenBank/DDBJ databases">
        <title>Genomic Encyclopedia of Type Strains, Phase IV (KMG-IV): sequencing the most valuable type-strain genomes for metagenomic binning, comparative biology and taxonomic classification.</title>
        <authorList>
            <person name="Goeker M."/>
        </authorList>
    </citation>
    <scope>NUCLEOTIDE SEQUENCE [LARGE SCALE GENOMIC DNA]</scope>
    <source>
        <strain evidence="5 6">DSM 100397</strain>
    </source>
</reference>
<evidence type="ECO:0000259" key="3">
    <source>
        <dbReference type="Pfam" id="PF18962"/>
    </source>
</evidence>
<evidence type="ECO:0000256" key="2">
    <source>
        <dbReference type="SAM" id="SignalP"/>
    </source>
</evidence>
<dbReference type="InterPro" id="IPR045474">
    <property type="entry name" value="GEVED"/>
</dbReference>
<evidence type="ECO:0000256" key="1">
    <source>
        <dbReference type="ARBA" id="ARBA00022729"/>
    </source>
</evidence>
<keyword evidence="1 2" id="KW-0732">Signal</keyword>
<dbReference type="EMBL" id="JACJIS010000001">
    <property type="protein sequence ID" value="MBA9073491.1"/>
    <property type="molecule type" value="Genomic_DNA"/>
</dbReference>
<sequence>MKNKNFLMIAAFLFGLSVSAQENDTIYYTSFEEYADWIYSDIGDWTLIDLDSQDQMGIVGVRFPRNESHPFAAKIINSTTAVPVASEINVPDIRNFDAKTGQKVLGMFASIEPSNNDWIISPQITLGSQGNKWIFNMKSSYMNSNKYEKFRVLISTTDTNPESFTAFPQVYEGDYFTSSEWTEFVIDLDQYKNQEVYLAINYISAFYDYPFLPDHLQKKALSLLMDDFLVVADLEENSYCEPATNCADRDVINNVTFAGINNTTECSPNGYGDYTAMVAEVAAGETYPMSVTVGAGWDYESVMVWIDFNNNAVFNPSEYYFIGSNPGTTNTANITIPAGTPNGEYRMRVRAVALNPEHPDTGDLSTYACDEVNPFGETEDYTLTVNENLSVTEMPSLDLVCYPNPVKDFLTISKITSGSTYTIANLTGQLLLKGSIHNNNLDLRKLDKGVYVIFIEDGAKSYTKKIIKN</sequence>
<feature type="chain" id="PRO_5046264281" description="T9SS type A sorting domain-containing protein" evidence="2">
    <location>
        <begin position="21"/>
        <end position="469"/>
    </location>
</feature>
<proteinExistence type="predicted"/>
<feature type="domain" description="Secretion system C-terminal sorting" evidence="3">
    <location>
        <begin position="402"/>
        <end position="467"/>
    </location>
</feature>
<comment type="caution">
    <text evidence="5">The sequence shown here is derived from an EMBL/GenBank/DDBJ whole genome shotgun (WGS) entry which is preliminary data.</text>
</comment>
<feature type="signal peptide" evidence="2">
    <location>
        <begin position="1"/>
        <end position="20"/>
    </location>
</feature>
<dbReference type="NCBIfam" id="TIGR04183">
    <property type="entry name" value="Por_Secre_tail"/>
    <property type="match status" value="1"/>
</dbReference>
<keyword evidence="6" id="KW-1185">Reference proteome</keyword>
<evidence type="ECO:0000259" key="4">
    <source>
        <dbReference type="Pfam" id="PF20009"/>
    </source>
</evidence>
<dbReference type="Pfam" id="PF20009">
    <property type="entry name" value="GEVED"/>
    <property type="match status" value="1"/>
</dbReference>
<dbReference type="RefSeq" id="WP_182493229.1">
    <property type="nucleotide sequence ID" value="NZ_JACJIS010000001.1"/>
</dbReference>
<name>A0ABR6DQB3_9FLAO</name>
<evidence type="ECO:0008006" key="7">
    <source>
        <dbReference type="Google" id="ProtNLM"/>
    </source>
</evidence>
<protein>
    <recommendedName>
        <fullName evidence="7">T9SS type A sorting domain-containing protein</fullName>
    </recommendedName>
</protein>